<dbReference type="RefSeq" id="WP_073247646.1">
    <property type="nucleotide sequence ID" value="NZ_FQVG01000002.1"/>
</dbReference>
<dbReference type="Proteomes" id="UP000184423">
    <property type="component" value="Unassembled WGS sequence"/>
</dbReference>
<reference evidence="4" key="1">
    <citation type="submission" date="2016-11" db="EMBL/GenBank/DDBJ databases">
        <authorList>
            <person name="Varghese N."/>
            <person name="Submissions S."/>
        </authorList>
    </citation>
    <scope>NUCLEOTIDE SEQUENCE [LARGE SCALE GENOMIC DNA]</scope>
    <source>
        <strain evidence="4">DSM 10124</strain>
    </source>
</reference>
<dbReference type="Pfam" id="PF12945">
    <property type="entry name" value="PilZNR"/>
    <property type="match status" value="1"/>
</dbReference>
<dbReference type="AlphaFoldDB" id="A0A1M4SS97"/>
<sequence>MNLSINLKINQNIEIIDDEVTYKSIVQDINKDGMCISYPIHHNKPLLIHSGSVIEFYVTTERDIVKCKSVVLGKKKEENINLLVLSLPEVIERVQRREYFRLPITMPIRYYGLPKDRIYTSLRDVPSGYFSRLINSVSLDISGGGIKIVSNEIHNPGEYVIISINIPQEINILCSVVRIENTEEKNKFKLALKYEGIEEKTRDKIIQFIFNKLREQSKLLR</sequence>
<keyword evidence="4" id="KW-1185">Reference proteome</keyword>
<keyword evidence="3" id="KW-0966">Cell projection</keyword>
<evidence type="ECO:0000259" key="2">
    <source>
        <dbReference type="Pfam" id="PF12945"/>
    </source>
</evidence>
<dbReference type="InterPro" id="IPR009875">
    <property type="entry name" value="PilZ_domain"/>
</dbReference>
<accession>A0A1M4SS97</accession>
<evidence type="ECO:0000259" key="1">
    <source>
        <dbReference type="Pfam" id="PF07238"/>
    </source>
</evidence>
<proteinExistence type="predicted"/>
<evidence type="ECO:0000313" key="4">
    <source>
        <dbReference type="Proteomes" id="UP000184423"/>
    </source>
</evidence>
<dbReference type="Pfam" id="PF07238">
    <property type="entry name" value="PilZ"/>
    <property type="match status" value="1"/>
</dbReference>
<name>A0A1M4SS97_9CLOT</name>
<dbReference type="Gene3D" id="2.40.10.220">
    <property type="entry name" value="predicted glycosyltransferase like domains"/>
    <property type="match status" value="1"/>
</dbReference>
<feature type="domain" description="Type III secretion system flagellar brake protein YcgR PilZN" evidence="2">
    <location>
        <begin position="8"/>
        <end position="88"/>
    </location>
</feature>
<feature type="domain" description="PilZ" evidence="1">
    <location>
        <begin position="95"/>
        <end position="210"/>
    </location>
</feature>
<dbReference type="InterPro" id="IPR009926">
    <property type="entry name" value="T3SS_YcgR_PilZN"/>
</dbReference>
<protein>
    <submittedName>
        <fullName evidence="3">C-di-GMP-binding flagellar brake protein YcgR, contains PilZNR and PilZ domains</fullName>
    </submittedName>
</protein>
<keyword evidence="3" id="KW-0969">Cilium</keyword>
<dbReference type="GO" id="GO:0035438">
    <property type="term" value="F:cyclic-di-GMP binding"/>
    <property type="evidence" value="ECO:0007669"/>
    <property type="project" value="InterPro"/>
</dbReference>
<organism evidence="3 4">
    <name type="scientific">Caloramator proteoclasticus DSM 10124</name>
    <dbReference type="NCBI Taxonomy" id="1121262"/>
    <lineage>
        <taxon>Bacteria</taxon>
        <taxon>Bacillati</taxon>
        <taxon>Bacillota</taxon>
        <taxon>Clostridia</taxon>
        <taxon>Eubacteriales</taxon>
        <taxon>Clostridiaceae</taxon>
        <taxon>Caloramator</taxon>
    </lineage>
</organism>
<dbReference type="EMBL" id="FQVG01000002">
    <property type="protein sequence ID" value="SHE35110.1"/>
    <property type="molecule type" value="Genomic_DNA"/>
</dbReference>
<evidence type="ECO:0000313" key="3">
    <source>
        <dbReference type="EMBL" id="SHE35110.1"/>
    </source>
</evidence>
<keyword evidence="3" id="KW-0282">Flagellum</keyword>
<gene>
    <name evidence="3" type="ORF">SAMN02746091_00219</name>
</gene>